<keyword evidence="2" id="KW-0732">Signal</keyword>
<evidence type="ECO:0000256" key="2">
    <source>
        <dbReference type="SAM" id="SignalP"/>
    </source>
</evidence>
<dbReference type="Proteomes" id="UP000321199">
    <property type="component" value="Chromosome"/>
</dbReference>
<dbReference type="Gene3D" id="3.40.190.150">
    <property type="entry name" value="Bordetella uptake gene, domain 1"/>
    <property type="match status" value="1"/>
</dbReference>
<protein>
    <submittedName>
        <fullName evidence="3">Tripartite tricarboxylate transporter substrate binding protein</fullName>
    </submittedName>
</protein>
<dbReference type="PANTHER" id="PTHR42928:SF5">
    <property type="entry name" value="BLR1237 PROTEIN"/>
    <property type="match status" value="1"/>
</dbReference>
<sequence length="320" mass="33843">MRRRQLIHASALATLLPGAALCARWPEQPLRWVVPFSPGGTTDFVTRMLAQALAPLLGQSVEVDNVPGRGTVHGVKQVADAPADGYSWLSVTNSLCANETLVRRLPYRMHDLQPVSAMARSEHVLVAYPGSGLKNVADIVAQYESGRGLSYASFGPGSSAHLAGELLKTILGTPGIVHLPYSGEAPALAQLLQGKVALMFGTWPQLRTAIAQGKLNALGVASEKRSGFAPHLPTLGEQGASVESASWSGVMAPAGVDEAVVQQMSQAIAAVFQTQSAQSLLQAHGLVSIAGSTDQFARFLRSEVKRNADVIYRTGIAFED</sequence>
<dbReference type="PIRSF" id="PIRSF017082">
    <property type="entry name" value="YflP"/>
    <property type="match status" value="1"/>
</dbReference>
<feature type="chain" id="PRO_5022662975" evidence="2">
    <location>
        <begin position="23"/>
        <end position="320"/>
    </location>
</feature>
<dbReference type="KEGG" id="cof:FOZ74_10625"/>
<proteinExistence type="inferred from homology"/>
<dbReference type="SUPFAM" id="SSF53850">
    <property type="entry name" value="Periplasmic binding protein-like II"/>
    <property type="match status" value="1"/>
</dbReference>
<evidence type="ECO:0000256" key="1">
    <source>
        <dbReference type="ARBA" id="ARBA00006987"/>
    </source>
</evidence>
<dbReference type="Gene3D" id="3.40.190.10">
    <property type="entry name" value="Periplasmic binding protein-like II"/>
    <property type="match status" value="1"/>
</dbReference>
<keyword evidence="4" id="KW-1185">Reference proteome</keyword>
<comment type="similarity">
    <text evidence="1">Belongs to the UPF0065 (bug) family.</text>
</comment>
<dbReference type="PANTHER" id="PTHR42928">
    <property type="entry name" value="TRICARBOXYLATE-BINDING PROTEIN"/>
    <property type="match status" value="1"/>
</dbReference>
<dbReference type="EMBL" id="CP042344">
    <property type="protein sequence ID" value="QEA13446.1"/>
    <property type="molecule type" value="Genomic_DNA"/>
</dbReference>
<gene>
    <name evidence="3" type="ORF">FOZ74_10625</name>
</gene>
<reference evidence="3 4" key="1">
    <citation type="submission" date="2019-07" db="EMBL/GenBank/DDBJ databases">
        <title>Complete genome sequence of Comamonas sp. NLF 7-7 isolated from livestock.</title>
        <authorList>
            <person name="Kim D.H."/>
            <person name="Kim J.G."/>
        </authorList>
    </citation>
    <scope>NUCLEOTIDE SEQUENCE [LARGE SCALE GENOMIC DNA]</scope>
    <source>
        <strain evidence="3 4">NLF 7-7</strain>
    </source>
</reference>
<evidence type="ECO:0000313" key="4">
    <source>
        <dbReference type="Proteomes" id="UP000321199"/>
    </source>
</evidence>
<dbReference type="InterPro" id="IPR042100">
    <property type="entry name" value="Bug_dom1"/>
</dbReference>
<dbReference type="AlphaFoldDB" id="A0A5B8RV80"/>
<evidence type="ECO:0000313" key="3">
    <source>
        <dbReference type="EMBL" id="QEA13446.1"/>
    </source>
</evidence>
<accession>A0A5B8RV80</accession>
<feature type="signal peptide" evidence="2">
    <location>
        <begin position="1"/>
        <end position="22"/>
    </location>
</feature>
<dbReference type="InterPro" id="IPR005064">
    <property type="entry name" value="BUG"/>
</dbReference>
<dbReference type="RefSeq" id="WP_146913038.1">
    <property type="nucleotide sequence ID" value="NZ_CP042344.1"/>
</dbReference>
<dbReference type="OrthoDB" id="8678477at2"/>
<name>A0A5B8RV80_9BURK</name>
<organism evidence="3 4">
    <name type="scientific">Comamonas flocculans</name>
    <dbReference type="NCBI Taxonomy" id="2597701"/>
    <lineage>
        <taxon>Bacteria</taxon>
        <taxon>Pseudomonadati</taxon>
        <taxon>Pseudomonadota</taxon>
        <taxon>Betaproteobacteria</taxon>
        <taxon>Burkholderiales</taxon>
        <taxon>Comamonadaceae</taxon>
        <taxon>Comamonas</taxon>
    </lineage>
</organism>
<dbReference type="Pfam" id="PF03401">
    <property type="entry name" value="TctC"/>
    <property type="match status" value="1"/>
</dbReference>